<dbReference type="AlphaFoldDB" id="A0A4P6K469"/>
<protein>
    <recommendedName>
        <fullName evidence="6">FAD/NAD(P)-binding domain-containing protein</fullName>
    </recommendedName>
</protein>
<dbReference type="InterPro" id="IPR023753">
    <property type="entry name" value="FAD/NAD-binding_dom"/>
</dbReference>
<gene>
    <name evidence="7" type="ORF">EPA93_46425</name>
</gene>
<keyword evidence="4" id="KW-0274">FAD</keyword>
<dbReference type="Proteomes" id="UP000290365">
    <property type="component" value="Chromosome"/>
</dbReference>
<dbReference type="Gene3D" id="3.50.50.100">
    <property type="match status" value="1"/>
</dbReference>
<dbReference type="PANTHER" id="PTHR42913">
    <property type="entry name" value="APOPTOSIS-INDUCING FACTOR 1"/>
    <property type="match status" value="1"/>
</dbReference>
<dbReference type="OrthoDB" id="9792592at2"/>
<dbReference type="RefSeq" id="WP_129894077.1">
    <property type="nucleotide sequence ID" value="NZ_CP035758.1"/>
</dbReference>
<dbReference type="Pfam" id="PF07992">
    <property type="entry name" value="Pyr_redox_2"/>
    <property type="match status" value="1"/>
</dbReference>
<evidence type="ECO:0000313" key="7">
    <source>
        <dbReference type="EMBL" id="QBD83009.1"/>
    </source>
</evidence>
<reference evidence="7 8" key="1">
    <citation type="submission" date="2019-01" db="EMBL/GenBank/DDBJ databases">
        <title>Ktedonosporobacter rubrisoli SCAWS-G2.</title>
        <authorList>
            <person name="Huang Y."/>
            <person name="Yan B."/>
        </authorList>
    </citation>
    <scope>NUCLEOTIDE SEQUENCE [LARGE SCALE GENOMIC DNA]</scope>
    <source>
        <strain evidence="7 8">SCAWS-G2</strain>
    </source>
</reference>
<sequence length="415" mass="45161">MTQPSTRILVLGAGIAGLLFTLRLAGKVSHKPVQITLVDEADTFIVRPRLHEFATNQHIFSRPFAQILNKTQVQFFQGRAIGLDPEQRRVTVLHQQEQHDLEYDYLVYALGSMTDLQSVPGVEQYAYSLTTSGPLSASALRTKLPEIEARGGHVVVGGGGVTGVETATQIASVYPHIKVSLLTRGAFARAWDNGVAEIFQRRLANLGVEIVDQSEVNTVSAQSVVLEGGQEIACDLCIWTAGFVVPTLARESGLAVNEQGQVLVNPFLHSISHPQVYAIGDSALPVESPGVPHVRMSAFTASIMGAHAADCLSLELAGKTPKPLSFAYVAQAIALGQNNALFLTLSPEDRPKMPYITGRPGALTREAFVAFVVKATLAQFRFPGMFSWVGKRRYEQQEQQNIHDKQSLRQPARLS</sequence>
<evidence type="ECO:0000313" key="8">
    <source>
        <dbReference type="Proteomes" id="UP000290365"/>
    </source>
</evidence>
<keyword evidence="5" id="KW-0560">Oxidoreductase</keyword>
<proteinExistence type="inferred from homology"/>
<dbReference type="EMBL" id="CP035758">
    <property type="protein sequence ID" value="QBD83009.1"/>
    <property type="molecule type" value="Genomic_DNA"/>
</dbReference>
<evidence type="ECO:0000256" key="5">
    <source>
        <dbReference type="ARBA" id="ARBA00023002"/>
    </source>
</evidence>
<evidence type="ECO:0000256" key="3">
    <source>
        <dbReference type="ARBA" id="ARBA00022630"/>
    </source>
</evidence>
<organism evidence="7 8">
    <name type="scientific">Ktedonosporobacter rubrisoli</name>
    <dbReference type="NCBI Taxonomy" id="2509675"/>
    <lineage>
        <taxon>Bacteria</taxon>
        <taxon>Bacillati</taxon>
        <taxon>Chloroflexota</taxon>
        <taxon>Ktedonobacteria</taxon>
        <taxon>Ktedonobacterales</taxon>
        <taxon>Ktedonosporobacteraceae</taxon>
        <taxon>Ktedonosporobacter</taxon>
    </lineage>
</organism>
<keyword evidence="8" id="KW-1185">Reference proteome</keyword>
<dbReference type="GO" id="GO:0019646">
    <property type="term" value="P:aerobic electron transport chain"/>
    <property type="evidence" value="ECO:0007669"/>
    <property type="project" value="TreeGrafter"/>
</dbReference>
<dbReference type="KEGG" id="kbs:EPA93_46425"/>
<dbReference type="GO" id="GO:0003955">
    <property type="term" value="F:NAD(P)H dehydrogenase (quinone) activity"/>
    <property type="evidence" value="ECO:0007669"/>
    <property type="project" value="TreeGrafter"/>
</dbReference>
<dbReference type="InterPro" id="IPR051169">
    <property type="entry name" value="NADH-Q_oxidoreductase"/>
</dbReference>
<keyword evidence="3" id="KW-0285">Flavoprotein</keyword>
<dbReference type="PRINTS" id="PR00411">
    <property type="entry name" value="PNDRDTASEI"/>
</dbReference>
<comment type="similarity">
    <text evidence="2">Belongs to the NADH dehydrogenase family.</text>
</comment>
<evidence type="ECO:0000256" key="2">
    <source>
        <dbReference type="ARBA" id="ARBA00005272"/>
    </source>
</evidence>
<evidence type="ECO:0000259" key="6">
    <source>
        <dbReference type="Pfam" id="PF07992"/>
    </source>
</evidence>
<name>A0A4P6K469_KTERU</name>
<feature type="domain" description="FAD/NAD(P)-binding" evidence="6">
    <location>
        <begin position="7"/>
        <end position="292"/>
    </location>
</feature>
<dbReference type="SUPFAM" id="SSF51905">
    <property type="entry name" value="FAD/NAD(P)-binding domain"/>
    <property type="match status" value="1"/>
</dbReference>
<evidence type="ECO:0000256" key="4">
    <source>
        <dbReference type="ARBA" id="ARBA00022827"/>
    </source>
</evidence>
<dbReference type="PANTHER" id="PTHR42913:SF3">
    <property type="entry name" value="64 KDA MITOCHONDRIAL NADH DEHYDROGENASE (EUROFUNG)"/>
    <property type="match status" value="1"/>
</dbReference>
<accession>A0A4P6K469</accession>
<evidence type="ECO:0000256" key="1">
    <source>
        <dbReference type="ARBA" id="ARBA00001974"/>
    </source>
</evidence>
<dbReference type="InterPro" id="IPR036188">
    <property type="entry name" value="FAD/NAD-bd_sf"/>
</dbReference>
<dbReference type="PRINTS" id="PR00368">
    <property type="entry name" value="FADPNR"/>
</dbReference>
<comment type="cofactor">
    <cofactor evidence="1">
        <name>FAD</name>
        <dbReference type="ChEBI" id="CHEBI:57692"/>
    </cofactor>
</comment>